<dbReference type="Pfam" id="PF01610">
    <property type="entry name" value="DDE_Tnp_ISL3"/>
    <property type="match status" value="1"/>
</dbReference>
<evidence type="ECO:0000313" key="2">
    <source>
        <dbReference type="EMBL" id="ATP57807.1"/>
    </source>
</evidence>
<dbReference type="AlphaFoldDB" id="A0A2D1U867"/>
<evidence type="ECO:0000313" key="3">
    <source>
        <dbReference type="Proteomes" id="UP000223749"/>
    </source>
</evidence>
<dbReference type="PANTHER" id="PTHR33498">
    <property type="entry name" value="TRANSPOSASE FOR INSERTION SEQUENCE ELEMENT IS1557"/>
    <property type="match status" value="1"/>
</dbReference>
<proteinExistence type="predicted"/>
<dbReference type="InterPro" id="IPR002560">
    <property type="entry name" value="Transposase_DDE"/>
</dbReference>
<accession>A0A2D1U867</accession>
<evidence type="ECO:0000259" key="1">
    <source>
        <dbReference type="Pfam" id="PF01610"/>
    </source>
</evidence>
<keyword evidence="3" id="KW-1185">Reference proteome</keyword>
<dbReference type="PANTHER" id="PTHR33498:SF1">
    <property type="entry name" value="TRANSPOSASE FOR INSERTION SEQUENCE ELEMENT IS1557"/>
    <property type="match status" value="1"/>
</dbReference>
<name>A0A2D1U867_9SPHI</name>
<dbReference type="InterPro" id="IPR047951">
    <property type="entry name" value="Transpos_ISL3"/>
</dbReference>
<reference evidence="2 3" key="1">
    <citation type="submission" date="2017-10" db="EMBL/GenBank/DDBJ databases">
        <title>Whole genome of Pedobacter ginsengisoli T01R-27 isolated from tomato rhizosphere.</title>
        <authorList>
            <person name="Weon H.-Y."/>
            <person name="Lee S.A."/>
            <person name="Sang M.K."/>
            <person name="Song J."/>
        </authorList>
    </citation>
    <scope>NUCLEOTIDE SEQUENCE [LARGE SCALE GENOMIC DNA]</scope>
    <source>
        <strain evidence="2 3">T01R-27</strain>
    </source>
</reference>
<dbReference type="KEGG" id="pgs:CPT03_15720"/>
<organism evidence="2 3">
    <name type="scientific">Pedobacter ginsengisoli</name>
    <dbReference type="NCBI Taxonomy" id="363852"/>
    <lineage>
        <taxon>Bacteria</taxon>
        <taxon>Pseudomonadati</taxon>
        <taxon>Bacteroidota</taxon>
        <taxon>Sphingobacteriia</taxon>
        <taxon>Sphingobacteriales</taxon>
        <taxon>Sphingobacteriaceae</taxon>
        <taxon>Pedobacter</taxon>
    </lineage>
</organism>
<dbReference type="OrthoDB" id="2110692at2"/>
<feature type="domain" description="Transposase IS204/IS1001/IS1096/IS1165 DDE" evidence="1">
    <location>
        <begin position="56"/>
        <end position="321"/>
    </location>
</feature>
<protein>
    <submittedName>
        <fullName evidence="2">DDE transposase</fullName>
    </submittedName>
</protein>
<gene>
    <name evidence="2" type="ORF">CPT03_15720</name>
</gene>
<dbReference type="Proteomes" id="UP000223749">
    <property type="component" value="Chromosome"/>
</dbReference>
<dbReference type="RefSeq" id="WP_099439719.1">
    <property type="nucleotide sequence ID" value="NZ_CP024091.1"/>
</dbReference>
<dbReference type="EMBL" id="CP024091">
    <property type="protein sequence ID" value="ATP57807.1"/>
    <property type="molecule type" value="Genomic_DNA"/>
</dbReference>
<sequence length="327" mass="37468">MNTAPNSIDSISSFYGVNAKNLLRQYRDYLSEFKSWNQKSHAKKWLLFPQNLGKHLSIDETSLSHGELYTIVTNKAAKGKKGAIVAIVAGTKAETVISILHQIPERDRKKVTEITLDMAGNMELIAKRCFPVAVRVTDRFHVQKLATEALQEMRIKYRWEAIDAENEALESAKKTGADFGMEVLANGDTLKQLLARSRYVLYKKPSDWKQSQKERAKLLFEKYPDLKTAYGLSIGLSQLFENTKDKVFGLANLARWHEKVRQTGFKSFNTIARSIQNHYTTILNYFDNRSTNASAESFNAKIKAFRTQFRGVKNIEFFLYRLTQLYA</sequence>